<dbReference type="InterPro" id="IPR036390">
    <property type="entry name" value="WH_DNA-bd_sf"/>
</dbReference>
<evidence type="ECO:0000256" key="2">
    <source>
        <dbReference type="ARBA" id="ARBA00023163"/>
    </source>
</evidence>
<dbReference type="InterPro" id="IPR036388">
    <property type="entry name" value="WH-like_DNA-bd_sf"/>
</dbReference>
<dbReference type="AlphaFoldDB" id="A0A897NN97"/>
<evidence type="ECO:0000256" key="3">
    <source>
        <dbReference type="SAM" id="MobiDB-lite"/>
    </source>
</evidence>
<evidence type="ECO:0000313" key="4">
    <source>
        <dbReference type="EMBL" id="QSG14232.1"/>
    </source>
</evidence>
<dbReference type="Gene3D" id="1.10.10.10">
    <property type="entry name" value="Winged helix-like DNA-binding domain superfamily/Winged helix DNA-binding domain"/>
    <property type="match status" value="1"/>
</dbReference>
<keyword evidence="1" id="KW-0805">Transcription regulation</keyword>
<gene>
    <name evidence="4" type="ORF">HSEST_0687</name>
</gene>
<evidence type="ECO:0000313" key="5">
    <source>
        <dbReference type="Proteomes" id="UP000663292"/>
    </source>
</evidence>
<dbReference type="RefSeq" id="WP_229122174.1">
    <property type="nucleotide sequence ID" value="NZ_CP064791.1"/>
</dbReference>
<proteinExistence type="predicted"/>
<feature type="compositionally biased region" description="Gly residues" evidence="3">
    <location>
        <begin position="1"/>
        <end position="12"/>
    </location>
</feature>
<dbReference type="SUPFAM" id="SSF46785">
    <property type="entry name" value="Winged helix' DNA-binding domain"/>
    <property type="match status" value="1"/>
</dbReference>
<dbReference type="Proteomes" id="UP000663292">
    <property type="component" value="Chromosome"/>
</dbReference>
<dbReference type="Pfam" id="PF04703">
    <property type="entry name" value="FaeA"/>
    <property type="match status" value="1"/>
</dbReference>
<protein>
    <submittedName>
        <fullName evidence="4">Putative transcriptional regulator, contains HTH domain</fullName>
    </submittedName>
</protein>
<feature type="region of interest" description="Disordered" evidence="3">
    <location>
        <begin position="1"/>
        <end position="43"/>
    </location>
</feature>
<dbReference type="GeneID" id="68857326"/>
<reference evidence="4 5" key="1">
    <citation type="submission" date="2020-11" db="EMBL/GenBank/DDBJ databases">
        <title>Carbohydrate-dependent, anaerobic sulfur respiration: A novel catabolism in halophilic archaea.</title>
        <authorList>
            <person name="Sorokin D.Y."/>
            <person name="Messina E."/>
            <person name="Smedile F."/>
            <person name="La Cono V."/>
            <person name="Hallsworth J.E."/>
            <person name="Yakimov M.M."/>
        </authorList>
    </citation>
    <scope>NUCLEOTIDE SEQUENCE [LARGE SCALE GENOMIC DNA]</scope>
    <source>
        <strain evidence="4 5">HSR-Est</strain>
    </source>
</reference>
<dbReference type="InterPro" id="IPR006793">
    <property type="entry name" value="FaeA"/>
</dbReference>
<evidence type="ECO:0000256" key="1">
    <source>
        <dbReference type="ARBA" id="ARBA00023015"/>
    </source>
</evidence>
<dbReference type="GO" id="GO:0006355">
    <property type="term" value="P:regulation of DNA-templated transcription"/>
    <property type="evidence" value="ECO:0007669"/>
    <property type="project" value="InterPro"/>
</dbReference>
<keyword evidence="2" id="KW-0804">Transcription</keyword>
<name>A0A897NN97_9EURY</name>
<keyword evidence="5" id="KW-1185">Reference proteome</keyword>
<organism evidence="4 5">
    <name type="scientific">Halapricum desulfuricans</name>
    <dbReference type="NCBI Taxonomy" id="2841257"/>
    <lineage>
        <taxon>Archaea</taxon>
        <taxon>Methanobacteriati</taxon>
        <taxon>Methanobacteriota</taxon>
        <taxon>Stenosarchaea group</taxon>
        <taxon>Halobacteria</taxon>
        <taxon>Halobacteriales</taxon>
        <taxon>Haloarculaceae</taxon>
        <taxon>Halapricum</taxon>
    </lineage>
</organism>
<dbReference type="EMBL" id="CP064791">
    <property type="protein sequence ID" value="QSG14232.1"/>
    <property type="molecule type" value="Genomic_DNA"/>
</dbReference>
<sequence length="110" mass="11750">MAPRHGNGGKAGTGQSNRRGGCGGGAGGKHRERRRDRVRDEDGQFVETVDGETVLSVFEAVAGPVVTTTDVSDVLGVSTESARQKLNDLVGGGKLRRRKTGRTVVYWRVE</sequence>
<accession>A0A897NN97</accession>